<feature type="region of interest" description="Disordered" evidence="2">
    <location>
        <begin position="1198"/>
        <end position="1252"/>
    </location>
</feature>
<feature type="coiled-coil region" evidence="1">
    <location>
        <begin position="543"/>
        <end position="611"/>
    </location>
</feature>
<sequence>MNSNPIAANNTMTFEDVKRYIATHDIDDPNIGNASLSSIRDQIHENESEHERLKKHLLHKRAMQKAEQVKQLTLQQKQAREEKTRSTAALEELRRSQEVAKQKEMRAGLERERVLRQLQGVNEERLEELSKERTKELQVIELERKALLQREKEMDDMVKNLESNLNAQTDRMTNRMESLQDEIEKSKSKDREGAVKEEKGKREKIERNYGTVMARIEKERELIVEEKQALKAKETQILKGGSTEGLDDALEKYLKEMSTNKGQRSQQERIKKLRMQEEEDALENEKLVKEANNTSTSMKSKLPLPKDAMESLESWLKGETETLDYKDVAISPTRTREKIVFKEVYVEKKPEPEPGPEGSVGGVDASVASNSDDSDKDSGNDNDDDDKENGSEDAESESDLEDFYAQADSIDVAMKKSESKTKVGSKKEKKKASKKDKKKKGSADSILAEIEALKAAAANNPNINRAQVLGAIAQLEEEARNQGVFRQQPQQNPLQPNSQQHHHQQDPYSNNNFAPRMGSYGTQSMAPPPPYAYSNGADTSSQVMQMQMQMQMMQQQNEQRQQQALQQAQQQMQTQMQQQLQQYMQMFQQQTQQMESENQRLQEEVANLADLATGSQPMGYGGGYNQPAMAPQQQQQQQQQLQQQQQQQQHPQQPDAIIRHSSVDGEVDMMSFMNSLPESKRLDKLKVDHLEYMAKLRFEKERLEQEASINQIKEKLDAEREALHAKQQHEKWLAEQKRQIQALRVQQALAREMPVVDPNSSAVASKSAARNIVYDPQTGFKIFWDYALNLPRKAKGSNLARTRVVYCLYSGMTPYSKLRATKWLETEKAGQAACQTIYAQARVFNKVSPLLELQLVLQIQFTHVADPTLTSHLNEKPFGWCAFPLFQDSTKREDPVLRYGNYKMPLHPGVFVPSFLSTANKEKAEGEKDATDTEPMKPALYFRVRHGAQKPEAFSVEPDMTQHLYKNLHDKDESEDEDEKENGKQKKKKKKKKVEETSSEEEEEEEEEGEGGGDNEDEEDDDTHKEAHKDHGVDHDHSKHSQGEAASPSPANVPLENEHDGVEKWNHRLSVTVKRLELLPHAHLEDQKTTLSVSLEADEKSLYTTKATKPKPTDGGGVFYAYKKQVYALETSDSLRSVNVSISSGGKVLFAGGLLKLLDDHGKPMLHDQQVQLFKEGETGEGEPSGHLMVGIAYDGADEGSVKSHSSKRSKRSDRKKKKQQEALASNLLQEEIQEEVPEMEMEEIDIESEPQGEEPFVKYEDTTTQPVPFEAADGVDVYIDGARSLPNNVSVTKVILQCKNKSGKVFNDDANDKMEQTCDLSGTVFSPKFQLYKEYRSDQFDPTLTLLIRVDTKNLKTKKNECVGYGVLNMFTEVNDRKAQPGNANTQEFALNTGCFQVQLYKKGPDTKSNNFSGQSLEGQKRVSCATVLVRIVAAPKDSSGMLCLSRSDSQQEEWERLGLAVPAPEYSSGVYDSTRCLPTGLETDLYQFRRGNNGTPLDEYVLQQLAKEQPDKDISSFEKEARETWITKTLEGKTAGFLDYTFMKEYSTESGFKVCIDGLHKMKGGGVFSSSPFYKALYLLNPPALFYQDGSMTEDVQFTREYDIDSDQTAPIFKDNFFKWNAEDSASMSLIVEVRAITKKKKDFVVSDQPESYWGALPIFRKEEPWTRYVASGCYNIPLFEGKVPQAALDAEDIYDWICSDLKKPKKEKTVVLSSLNSSAVIRIVDSCVEEFTERQKTVNMVNQDYIKKVVAAAGKNLDAYDYNPSMEPGKPVSKLLASKKDEERLAELKEINKAMASKTNINHYLWD</sequence>
<reference evidence="4" key="1">
    <citation type="journal article" date="2023" name="Commun. Biol.">
        <title>Genome analysis of Parmales, the sister group of diatoms, reveals the evolutionary specialization of diatoms from phago-mixotrophs to photoautotrophs.</title>
        <authorList>
            <person name="Ban H."/>
            <person name="Sato S."/>
            <person name="Yoshikawa S."/>
            <person name="Yamada K."/>
            <person name="Nakamura Y."/>
            <person name="Ichinomiya M."/>
            <person name="Sato N."/>
            <person name="Blanc-Mathieu R."/>
            <person name="Endo H."/>
            <person name="Kuwata A."/>
            <person name="Ogata H."/>
        </authorList>
    </citation>
    <scope>NUCLEOTIDE SEQUENCE [LARGE SCALE GENOMIC DNA]</scope>
    <source>
        <strain evidence="4">NIES 3699</strain>
    </source>
</reference>
<dbReference type="Proteomes" id="UP001165160">
    <property type="component" value="Unassembled WGS sequence"/>
</dbReference>
<feature type="compositionally biased region" description="Acidic residues" evidence="2">
    <location>
        <begin position="997"/>
        <end position="1021"/>
    </location>
</feature>
<name>A0A9W7BUX4_9STRA</name>
<evidence type="ECO:0000256" key="1">
    <source>
        <dbReference type="SAM" id="Coils"/>
    </source>
</evidence>
<evidence type="ECO:0000313" key="4">
    <source>
        <dbReference type="Proteomes" id="UP001165160"/>
    </source>
</evidence>
<feature type="compositionally biased region" description="Low complexity" evidence="2">
    <location>
        <begin position="631"/>
        <end position="654"/>
    </location>
</feature>
<feature type="region of interest" description="Disordered" evidence="2">
    <location>
        <begin position="339"/>
        <end position="444"/>
    </location>
</feature>
<feature type="coiled-coil region" evidence="1">
    <location>
        <begin position="144"/>
        <end position="189"/>
    </location>
</feature>
<feature type="compositionally biased region" description="Basic and acidic residues" evidence="2">
    <location>
        <begin position="339"/>
        <end position="352"/>
    </location>
</feature>
<keyword evidence="4" id="KW-1185">Reference proteome</keyword>
<evidence type="ECO:0000313" key="3">
    <source>
        <dbReference type="EMBL" id="GMH94074.1"/>
    </source>
</evidence>
<protein>
    <submittedName>
        <fullName evidence="3">Uncharacterized protein</fullName>
    </submittedName>
</protein>
<feature type="compositionally biased region" description="Basic residues" evidence="2">
    <location>
        <begin position="1205"/>
        <end position="1219"/>
    </location>
</feature>
<keyword evidence="1" id="KW-0175">Coiled coil</keyword>
<feature type="region of interest" description="Disordered" evidence="2">
    <location>
        <begin position="278"/>
        <end position="305"/>
    </location>
</feature>
<feature type="compositionally biased region" description="Basic residues" evidence="2">
    <location>
        <begin position="423"/>
        <end position="440"/>
    </location>
</feature>
<feature type="coiled-coil region" evidence="1">
    <location>
        <begin position="702"/>
        <end position="753"/>
    </location>
</feature>
<feature type="compositionally biased region" description="Acidic residues" evidence="2">
    <location>
        <begin position="372"/>
        <end position="402"/>
    </location>
</feature>
<organism evidence="3 4">
    <name type="scientific">Triparma verrucosa</name>
    <dbReference type="NCBI Taxonomy" id="1606542"/>
    <lineage>
        <taxon>Eukaryota</taxon>
        <taxon>Sar</taxon>
        <taxon>Stramenopiles</taxon>
        <taxon>Ochrophyta</taxon>
        <taxon>Bolidophyceae</taxon>
        <taxon>Parmales</taxon>
        <taxon>Triparmaceae</taxon>
        <taxon>Triparma</taxon>
    </lineage>
</organism>
<feature type="compositionally biased region" description="Basic and acidic residues" evidence="2">
    <location>
        <begin position="1022"/>
        <end position="1042"/>
    </location>
</feature>
<feature type="region of interest" description="Disordered" evidence="2">
    <location>
        <begin position="482"/>
        <end position="537"/>
    </location>
</feature>
<feature type="compositionally biased region" description="Low complexity" evidence="2">
    <location>
        <begin position="487"/>
        <end position="499"/>
    </location>
</feature>
<feature type="compositionally biased region" description="Low complexity" evidence="2">
    <location>
        <begin position="362"/>
        <end position="371"/>
    </location>
</feature>
<dbReference type="PANTHER" id="PTHR33820">
    <property type="entry name" value="COILED-COIL DOMAIN-CONTAINING PROTEIN 17"/>
    <property type="match status" value="1"/>
</dbReference>
<comment type="caution">
    <text evidence="3">The sequence shown here is derived from an EMBL/GenBank/DDBJ whole genome shotgun (WGS) entry which is preliminary data.</text>
</comment>
<feature type="region of interest" description="Disordered" evidence="2">
    <location>
        <begin position="613"/>
        <end position="654"/>
    </location>
</feature>
<feature type="coiled-coil region" evidence="1">
    <location>
        <begin position="36"/>
        <end position="96"/>
    </location>
</feature>
<feature type="region of interest" description="Disordered" evidence="2">
    <location>
        <begin position="968"/>
        <end position="1057"/>
    </location>
</feature>
<feature type="compositionally biased region" description="Acidic residues" evidence="2">
    <location>
        <begin position="1232"/>
        <end position="1252"/>
    </location>
</feature>
<evidence type="ECO:0000256" key="2">
    <source>
        <dbReference type="SAM" id="MobiDB-lite"/>
    </source>
</evidence>
<proteinExistence type="predicted"/>
<dbReference type="PANTHER" id="PTHR33820:SF2">
    <property type="entry name" value="COILED-COIL DOMAIN-CONTAINING PROTEIN 17"/>
    <property type="match status" value="1"/>
</dbReference>
<gene>
    <name evidence="3" type="ORF">TrVE_jg6184</name>
</gene>
<dbReference type="EMBL" id="BRXX01000150">
    <property type="protein sequence ID" value="GMH94074.1"/>
    <property type="molecule type" value="Genomic_DNA"/>
</dbReference>
<dbReference type="InterPro" id="IPR038800">
    <property type="entry name" value="CCDC17"/>
</dbReference>
<accession>A0A9W7BUX4</accession>